<dbReference type="EMBL" id="FOGT01000001">
    <property type="protein sequence ID" value="SER40757.1"/>
    <property type="molecule type" value="Genomic_DNA"/>
</dbReference>
<protein>
    <submittedName>
        <fullName evidence="2">Uncharacterized protein</fullName>
    </submittedName>
</protein>
<feature type="region of interest" description="Disordered" evidence="1">
    <location>
        <begin position="1"/>
        <end position="44"/>
    </location>
</feature>
<evidence type="ECO:0000313" key="2">
    <source>
        <dbReference type="EMBL" id="SER40757.1"/>
    </source>
</evidence>
<feature type="compositionally biased region" description="Basic and acidic residues" evidence="1">
    <location>
        <begin position="26"/>
        <end position="44"/>
    </location>
</feature>
<keyword evidence="3" id="KW-1185">Reference proteome</keyword>
<gene>
    <name evidence="2" type="ORF">SAMN05518684_10154</name>
</gene>
<feature type="compositionally biased region" description="Polar residues" evidence="1">
    <location>
        <begin position="7"/>
        <end position="16"/>
    </location>
</feature>
<name>A0A1H9NY83_9BACI</name>
<dbReference type="Proteomes" id="UP000198571">
    <property type="component" value="Unassembled WGS sequence"/>
</dbReference>
<sequence>MKKRQPNKNAAETNNKTPDESLPNRQEVHPVSHNKEIEKTKAKR</sequence>
<dbReference type="AlphaFoldDB" id="A0A1H9NY83"/>
<accession>A0A1H9NY83</accession>
<evidence type="ECO:0000313" key="3">
    <source>
        <dbReference type="Proteomes" id="UP000198571"/>
    </source>
</evidence>
<proteinExistence type="predicted"/>
<reference evidence="3" key="1">
    <citation type="submission" date="2016-10" db="EMBL/GenBank/DDBJ databases">
        <authorList>
            <person name="Varghese N."/>
            <person name="Submissions S."/>
        </authorList>
    </citation>
    <scope>NUCLEOTIDE SEQUENCE [LARGE SCALE GENOMIC DNA]</scope>
    <source>
        <strain evidence="3">S9</strain>
    </source>
</reference>
<dbReference type="STRING" id="1601833.SAMN05518684_10154"/>
<evidence type="ECO:0000256" key="1">
    <source>
        <dbReference type="SAM" id="MobiDB-lite"/>
    </source>
</evidence>
<dbReference type="RefSeq" id="WP_281244183.1">
    <property type="nucleotide sequence ID" value="NZ_FOGT01000001.1"/>
</dbReference>
<organism evidence="2 3">
    <name type="scientific">Salipaludibacillus aurantiacus</name>
    <dbReference type="NCBI Taxonomy" id="1601833"/>
    <lineage>
        <taxon>Bacteria</taxon>
        <taxon>Bacillati</taxon>
        <taxon>Bacillota</taxon>
        <taxon>Bacilli</taxon>
        <taxon>Bacillales</taxon>
        <taxon>Bacillaceae</taxon>
    </lineage>
</organism>